<dbReference type="InterPro" id="IPR001254">
    <property type="entry name" value="Trypsin_dom"/>
</dbReference>
<comment type="similarity">
    <text evidence="2">Belongs to the peptidase S1 family.</text>
</comment>
<dbReference type="EMBL" id="JAQQBS010000001">
    <property type="protein sequence ID" value="KAK0177831.1"/>
    <property type="molecule type" value="Genomic_DNA"/>
</dbReference>
<dbReference type="GO" id="GO:0004252">
    <property type="term" value="F:serine-type endopeptidase activity"/>
    <property type="evidence" value="ECO:0007669"/>
    <property type="project" value="UniProtKB-EC"/>
</dbReference>
<dbReference type="PROSITE" id="PS00135">
    <property type="entry name" value="TRYPSIN_SER"/>
    <property type="match status" value="1"/>
</dbReference>
<dbReference type="InterPro" id="IPR018114">
    <property type="entry name" value="TRYPSIN_HIS"/>
</dbReference>
<protein>
    <recommendedName>
        <fullName evidence="8">chymotrypsin</fullName>
        <ecNumber evidence="8">3.4.21.1</ecNumber>
    </recommendedName>
</protein>
<evidence type="ECO:0000256" key="1">
    <source>
        <dbReference type="ARBA" id="ARBA00004239"/>
    </source>
</evidence>
<keyword evidence="7" id="KW-1015">Disulfide bond</keyword>
<proteinExistence type="inferred from homology"/>
<dbReference type="Pfam" id="PF00089">
    <property type="entry name" value="Trypsin"/>
    <property type="match status" value="1"/>
</dbReference>
<dbReference type="AlphaFoldDB" id="A0AA39FYB4"/>
<dbReference type="Gene3D" id="2.40.10.10">
    <property type="entry name" value="Trypsin-like serine proteases"/>
    <property type="match status" value="1"/>
</dbReference>
<feature type="domain" description="Peptidase S1" evidence="11">
    <location>
        <begin position="27"/>
        <end position="255"/>
    </location>
</feature>
<gene>
    <name evidence="12" type="ORF">PV328_001840</name>
</gene>
<keyword evidence="3" id="KW-0964">Secreted</keyword>
<evidence type="ECO:0000256" key="8">
    <source>
        <dbReference type="ARBA" id="ARBA00044036"/>
    </source>
</evidence>
<dbReference type="SUPFAM" id="SSF50494">
    <property type="entry name" value="Trypsin-like serine proteases"/>
    <property type="match status" value="1"/>
</dbReference>
<keyword evidence="10" id="KW-0732">Signal</keyword>
<dbReference type="PANTHER" id="PTHR24276:SF98">
    <property type="entry name" value="FI18310P1-RELATED"/>
    <property type="match status" value="1"/>
</dbReference>
<name>A0AA39FYB4_9HYME</name>
<keyword evidence="4 9" id="KW-0645">Protease</keyword>
<dbReference type="GO" id="GO:0016485">
    <property type="term" value="P:protein processing"/>
    <property type="evidence" value="ECO:0007669"/>
    <property type="project" value="UniProtKB-ARBA"/>
</dbReference>
<reference evidence="12" key="1">
    <citation type="journal article" date="2023" name="bioRxiv">
        <title>Scaffold-level genome assemblies of two parasitoid biocontrol wasps reveal the parthenogenesis mechanism and an associated novel virus.</title>
        <authorList>
            <person name="Inwood S."/>
            <person name="Skelly J."/>
            <person name="Guhlin J."/>
            <person name="Harrop T."/>
            <person name="Goldson S."/>
            <person name="Dearden P."/>
        </authorList>
    </citation>
    <scope>NUCLEOTIDE SEQUENCE</scope>
    <source>
        <strain evidence="12">Irish</strain>
        <tissue evidence="12">Whole body</tissue>
    </source>
</reference>
<dbReference type="SMART" id="SM00020">
    <property type="entry name" value="Tryp_SPc"/>
    <property type="match status" value="1"/>
</dbReference>
<dbReference type="InterPro" id="IPR043504">
    <property type="entry name" value="Peptidase_S1_PA_chymotrypsin"/>
</dbReference>
<organism evidence="12 13">
    <name type="scientific">Microctonus aethiopoides</name>
    <dbReference type="NCBI Taxonomy" id="144406"/>
    <lineage>
        <taxon>Eukaryota</taxon>
        <taxon>Metazoa</taxon>
        <taxon>Ecdysozoa</taxon>
        <taxon>Arthropoda</taxon>
        <taxon>Hexapoda</taxon>
        <taxon>Insecta</taxon>
        <taxon>Pterygota</taxon>
        <taxon>Neoptera</taxon>
        <taxon>Endopterygota</taxon>
        <taxon>Hymenoptera</taxon>
        <taxon>Apocrita</taxon>
        <taxon>Ichneumonoidea</taxon>
        <taxon>Braconidae</taxon>
        <taxon>Euphorinae</taxon>
        <taxon>Microctonus</taxon>
    </lineage>
</organism>
<accession>A0AA39FYB4</accession>
<evidence type="ECO:0000256" key="9">
    <source>
        <dbReference type="RuleBase" id="RU363034"/>
    </source>
</evidence>
<evidence type="ECO:0000313" key="13">
    <source>
        <dbReference type="Proteomes" id="UP001168990"/>
    </source>
</evidence>
<dbReference type="FunFam" id="2.40.10.10:FF:000047">
    <property type="entry name" value="Trypsin eta"/>
    <property type="match status" value="1"/>
</dbReference>
<keyword evidence="13" id="KW-1185">Reference proteome</keyword>
<dbReference type="PROSITE" id="PS00134">
    <property type="entry name" value="TRYPSIN_HIS"/>
    <property type="match status" value="1"/>
</dbReference>
<feature type="chain" id="PRO_5041405656" description="chymotrypsin" evidence="10">
    <location>
        <begin position="17"/>
        <end position="255"/>
    </location>
</feature>
<dbReference type="InterPro" id="IPR001314">
    <property type="entry name" value="Peptidase_S1A"/>
</dbReference>
<comment type="subcellular location">
    <subcellularLocation>
        <location evidence="1">Secreted</location>
        <location evidence="1">Extracellular space</location>
    </subcellularLocation>
</comment>
<dbReference type="PROSITE" id="PS50240">
    <property type="entry name" value="TRYPSIN_DOM"/>
    <property type="match status" value="1"/>
</dbReference>
<evidence type="ECO:0000256" key="7">
    <source>
        <dbReference type="ARBA" id="ARBA00023157"/>
    </source>
</evidence>
<evidence type="ECO:0000256" key="3">
    <source>
        <dbReference type="ARBA" id="ARBA00022525"/>
    </source>
</evidence>
<dbReference type="PANTHER" id="PTHR24276">
    <property type="entry name" value="POLYSERASE-RELATED"/>
    <property type="match status" value="1"/>
</dbReference>
<evidence type="ECO:0000256" key="5">
    <source>
        <dbReference type="ARBA" id="ARBA00022801"/>
    </source>
</evidence>
<evidence type="ECO:0000256" key="2">
    <source>
        <dbReference type="ARBA" id="ARBA00007664"/>
    </source>
</evidence>
<dbReference type="InterPro" id="IPR009003">
    <property type="entry name" value="Peptidase_S1_PA"/>
</dbReference>
<dbReference type="CDD" id="cd00190">
    <property type="entry name" value="Tryp_SPc"/>
    <property type="match status" value="1"/>
</dbReference>
<reference evidence="12" key="2">
    <citation type="submission" date="2023-03" db="EMBL/GenBank/DDBJ databases">
        <authorList>
            <person name="Inwood S.N."/>
            <person name="Skelly J.G."/>
            <person name="Guhlin J."/>
            <person name="Harrop T.W.R."/>
            <person name="Goldson S.G."/>
            <person name="Dearden P.K."/>
        </authorList>
    </citation>
    <scope>NUCLEOTIDE SEQUENCE</scope>
    <source>
        <strain evidence="12">Irish</strain>
        <tissue evidence="12">Whole body</tissue>
    </source>
</reference>
<keyword evidence="6 9" id="KW-0720">Serine protease</keyword>
<feature type="signal peptide" evidence="10">
    <location>
        <begin position="1"/>
        <end position="16"/>
    </location>
</feature>
<keyword evidence="5 9" id="KW-0378">Hydrolase</keyword>
<evidence type="ECO:0000256" key="10">
    <source>
        <dbReference type="SAM" id="SignalP"/>
    </source>
</evidence>
<dbReference type="InterPro" id="IPR033116">
    <property type="entry name" value="TRYPSIN_SER"/>
</dbReference>
<dbReference type="EC" id="3.4.21.1" evidence="8"/>
<evidence type="ECO:0000256" key="6">
    <source>
        <dbReference type="ARBA" id="ARBA00022825"/>
    </source>
</evidence>
<comment type="caution">
    <text evidence="12">The sequence shown here is derived from an EMBL/GenBank/DDBJ whole genome shotgun (WGS) entry which is preliminary data.</text>
</comment>
<evidence type="ECO:0000259" key="11">
    <source>
        <dbReference type="PROSITE" id="PS50240"/>
    </source>
</evidence>
<sequence>MNAILILCGVVAITQARMIPSTISGRIVNGEDAKPGEIPYQVSLQTRSSFHFCGGSVLNSNYVITAAHCVVNQDANTMKIVAATNDLTDPKSTHEVEKIIVHENYDSYDSWRNDIALIKVKTEFVANSALSFVPLPAPSQEIPAESVAVVSGWGRLWQGGNSPSVLQKAEILIASQNYCEKKYNEQGYDIHSTHICAHDPIEETGSCHGDSGGPLTVDGKLVGLVSWAMGCAMTDYPTVYTRVPEYLDWIKDNAV</sequence>
<evidence type="ECO:0000256" key="4">
    <source>
        <dbReference type="ARBA" id="ARBA00022670"/>
    </source>
</evidence>
<dbReference type="InterPro" id="IPR050430">
    <property type="entry name" value="Peptidase_S1"/>
</dbReference>
<dbReference type="GO" id="GO:0005576">
    <property type="term" value="C:extracellular region"/>
    <property type="evidence" value="ECO:0007669"/>
    <property type="project" value="UniProtKB-SubCell"/>
</dbReference>
<dbReference type="Proteomes" id="UP001168990">
    <property type="component" value="Unassembled WGS sequence"/>
</dbReference>
<dbReference type="PRINTS" id="PR00722">
    <property type="entry name" value="CHYMOTRYPSIN"/>
</dbReference>
<evidence type="ECO:0000313" key="12">
    <source>
        <dbReference type="EMBL" id="KAK0177831.1"/>
    </source>
</evidence>